<proteinExistence type="inferred from homology"/>
<dbReference type="Gene3D" id="2.40.420.20">
    <property type="match status" value="1"/>
</dbReference>
<feature type="chain" id="PRO_5034136808" evidence="3">
    <location>
        <begin position="23"/>
        <end position="364"/>
    </location>
</feature>
<evidence type="ECO:0000313" key="6">
    <source>
        <dbReference type="EMBL" id="MBQ0269277.1"/>
    </source>
</evidence>
<keyword evidence="3" id="KW-0732">Signal</keyword>
<keyword evidence="2" id="KW-0175">Coiled coil</keyword>
<feature type="signal peptide" evidence="3">
    <location>
        <begin position="1"/>
        <end position="22"/>
    </location>
</feature>
<dbReference type="PANTHER" id="PTHR30469:SF15">
    <property type="entry name" value="HLYD FAMILY OF SECRETION PROTEINS"/>
    <property type="match status" value="1"/>
</dbReference>
<evidence type="ECO:0000313" key="7">
    <source>
        <dbReference type="Proteomes" id="UP000674270"/>
    </source>
</evidence>
<dbReference type="Gene3D" id="1.10.287.470">
    <property type="entry name" value="Helix hairpin bin"/>
    <property type="match status" value="1"/>
</dbReference>
<gene>
    <name evidence="6" type="ORF">J7T18_13315</name>
</gene>
<dbReference type="PANTHER" id="PTHR30469">
    <property type="entry name" value="MULTIDRUG RESISTANCE PROTEIN MDTA"/>
    <property type="match status" value="1"/>
</dbReference>
<dbReference type="EMBL" id="JAGKLY010000005">
    <property type="protein sequence ID" value="MBQ0269277.1"/>
    <property type="molecule type" value="Genomic_DNA"/>
</dbReference>
<evidence type="ECO:0000256" key="1">
    <source>
        <dbReference type="ARBA" id="ARBA00009477"/>
    </source>
</evidence>
<sequence length="364" mass="39925">MKHTFLAILCCFIMAVAQGVQAEEIRLSVTHPQKIKVADAVSLPGQFVARNEISIGSPLQQQIVTAVFVEEGEWVEKGQLLATLESPIQSAAVQQLKAEIDKAAAYIKQQEALSRQSQSELQRLSPLAKTGVISVNDFGKAKNEAAAQNALLTASRAELRQLQAQLRREQSQEDKAKIIAPVAGVISERHAMSGTLSDNALLFKLIENNELEFEALAHPSELARILGDNPVMMKVNNNTVISGKLRYLSPKIEALTQLGKIRVTLTEPVQSMRLGETGMMTYTNSPREYISLPYSAIRTEPDGQRFIFSVANDGRVEKQPVQIGKIQHGHVEILSPLAANLDVVTYAQAFLSEDDKVVPVRAPQ</sequence>
<dbReference type="Proteomes" id="UP000674270">
    <property type="component" value="Unassembled WGS sequence"/>
</dbReference>
<protein>
    <submittedName>
        <fullName evidence="6">Efflux RND transporter periplasmic adaptor subunit</fullName>
    </submittedName>
</protein>
<dbReference type="AlphaFoldDB" id="A0A8I2DAW1"/>
<dbReference type="InterPro" id="IPR058647">
    <property type="entry name" value="BSH_CzcB-like"/>
</dbReference>
<dbReference type="NCBIfam" id="TIGR01730">
    <property type="entry name" value="RND_mfp"/>
    <property type="match status" value="1"/>
</dbReference>
<evidence type="ECO:0000256" key="2">
    <source>
        <dbReference type="SAM" id="Coils"/>
    </source>
</evidence>
<accession>A0A8I2DAW1</accession>
<dbReference type="Gene3D" id="2.40.50.100">
    <property type="match status" value="1"/>
</dbReference>
<comment type="similarity">
    <text evidence="1">Belongs to the membrane fusion protein (MFP) (TC 8.A.1) family.</text>
</comment>
<dbReference type="SUPFAM" id="SSF111369">
    <property type="entry name" value="HlyD-like secretion proteins"/>
    <property type="match status" value="1"/>
</dbReference>
<dbReference type="InterPro" id="IPR058627">
    <property type="entry name" value="MdtA-like_C"/>
</dbReference>
<feature type="domain" description="Multidrug resistance protein MdtA-like C-terminal permuted SH3" evidence="4">
    <location>
        <begin position="292"/>
        <end position="345"/>
    </location>
</feature>
<dbReference type="RefSeq" id="WP_210848623.1">
    <property type="nucleotide sequence ID" value="NZ_JAGKLY010000005.1"/>
</dbReference>
<organism evidence="6 7">
    <name type="scientific">Providencia huaxiensis</name>
    <dbReference type="NCBI Taxonomy" id="2027290"/>
    <lineage>
        <taxon>Bacteria</taxon>
        <taxon>Pseudomonadati</taxon>
        <taxon>Pseudomonadota</taxon>
        <taxon>Gammaproteobacteria</taxon>
        <taxon>Enterobacterales</taxon>
        <taxon>Morganellaceae</taxon>
        <taxon>Providencia</taxon>
    </lineage>
</organism>
<feature type="coiled-coil region" evidence="2">
    <location>
        <begin position="145"/>
        <end position="179"/>
    </location>
</feature>
<dbReference type="InterPro" id="IPR006143">
    <property type="entry name" value="RND_pump_MFP"/>
</dbReference>
<name>A0A8I2DAW1_9GAMM</name>
<comment type="caution">
    <text evidence="6">The sequence shown here is derived from an EMBL/GenBank/DDBJ whole genome shotgun (WGS) entry which is preliminary data.</text>
</comment>
<dbReference type="Gene3D" id="2.40.30.170">
    <property type="match status" value="1"/>
</dbReference>
<dbReference type="GO" id="GO:1990281">
    <property type="term" value="C:efflux pump complex"/>
    <property type="evidence" value="ECO:0007669"/>
    <property type="project" value="TreeGrafter"/>
</dbReference>
<dbReference type="Pfam" id="PF25973">
    <property type="entry name" value="BSH_CzcB"/>
    <property type="match status" value="1"/>
</dbReference>
<dbReference type="Pfam" id="PF25967">
    <property type="entry name" value="RND-MFP_C"/>
    <property type="match status" value="1"/>
</dbReference>
<dbReference type="GO" id="GO:0015562">
    <property type="term" value="F:efflux transmembrane transporter activity"/>
    <property type="evidence" value="ECO:0007669"/>
    <property type="project" value="TreeGrafter"/>
</dbReference>
<evidence type="ECO:0000256" key="3">
    <source>
        <dbReference type="SAM" id="SignalP"/>
    </source>
</evidence>
<evidence type="ECO:0000259" key="5">
    <source>
        <dbReference type="Pfam" id="PF25973"/>
    </source>
</evidence>
<feature type="domain" description="CzcB-like barrel-sandwich hybrid" evidence="5">
    <location>
        <begin position="62"/>
        <end position="196"/>
    </location>
</feature>
<reference evidence="6" key="1">
    <citation type="submission" date="2021-03" db="EMBL/GenBank/DDBJ databases">
        <authorList>
            <person name="Stanton E."/>
        </authorList>
    </citation>
    <scope>NUCLEOTIDE SEQUENCE</scope>
    <source>
        <strain evidence="6">2020EL-00113</strain>
    </source>
</reference>
<evidence type="ECO:0000259" key="4">
    <source>
        <dbReference type="Pfam" id="PF25967"/>
    </source>
</evidence>